<reference evidence="9 10" key="1">
    <citation type="journal article" date="2018" name="Nat. Ecol. Evol.">
        <title>Pezizomycetes genomes reveal the molecular basis of ectomycorrhizal truffle lifestyle.</title>
        <authorList>
            <person name="Murat C."/>
            <person name="Payen T."/>
            <person name="Noel B."/>
            <person name="Kuo A."/>
            <person name="Morin E."/>
            <person name="Chen J."/>
            <person name="Kohler A."/>
            <person name="Krizsan K."/>
            <person name="Balestrini R."/>
            <person name="Da Silva C."/>
            <person name="Montanini B."/>
            <person name="Hainaut M."/>
            <person name="Levati E."/>
            <person name="Barry K.W."/>
            <person name="Belfiori B."/>
            <person name="Cichocki N."/>
            <person name="Clum A."/>
            <person name="Dockter R.B."/>
            <person name="Fauchery L."/>
            <person name="Guy J."/>
            <person name="Iotti M."/>
            <person name="Le Tacon F."/>
            <person name="Lindquist E.A."/>
            <person name="Lipzen A."/>
            <person name="Malagnac F."/>
            <person name="Mello A."/>
            <person name="Molinier V."/>
            <person name="Miyauchi S."/>
            <person name="Poulain J."/>
            <person name="Riccioni C."/>
            <person name="Rubini A."/>
            <person name="Sitrit Y."/>
            <person name="Splivallo R."/>
            <person name="Traeger S."/>
            <person name="Wang M."/>
            <person name="Zifcakova L."/>
            <person name="Wipf D."/>
            <person name="Zambonelli A."/>
            <person name="Paolocci F."/>
            <person name="Nowrousian M."/>
            <person name="Ottonello S."/>
            <person name="Baldrian P."/>
            <person name="Spatafora J.W."/>
            <person name="Henrissat B."/>
            <person name="Nagy L.G."/>
            <person name="Aury J.M."/>
            <person name="Wincker P."/>
            <person name="Grigoriev I.V."/>
            <person name="Bonfante P."/>
            <person name="Martin F.M."/>
        </authorList>
    </citation>
    <scope>NUCLEOTIDE SEQUENCE [LARGE SCALE GENOMIC DNA]</scope>
    <source>
        <strain evidence="9 10">ATCC MYA-4762</strain>
    </source>
</reference>
<comment type="similarity">
    <text evidence="2">Belongs to the COX17 family.</text>
</comment>
<keyword evidence="10" id="KW-1185">Reference proteome</keyword>
<evidence type="ECO:0000256" key="4">
    <source>
        <dbReference type="ARBA" id="ARBA00023008"/>
    </source>
</evidence>
<dbReference type="SUPFAM" id="SSF47072">
    <property type="entry name" value="Cysteine alpha-hairpin motif"/>
    <property type="match status" value="1"/>
</dbReference>
<dbReference type="PROSITE" id="PS51808">
    <property type="entry name" value="CHCH"/>
    <property type="match status" value="1"/>
</dbReference>
<evidence type="ECO:0000256" key="8">
    <source>
        <dbReference type="PIRSR" id="PIRSR607745-1"/>
    </source>
</evidence>
<dbReference type="FunCoup" id="A0A3N4LUB4">
    <property type="interactions" value="312"/>
</dbReference>
<dbReference type="GO" id="GO:0016531">
    <property type="term" value="F:copper chaperone activity"/>
    <property type="evidence" value="ECO:0007669"/>
    <property type="project" value="InterPro"/>
</dbReference>
<evidence type="ECO:0000256" key="6">
    <source>
        <dbReference type="ARBA" id="ARBA00023157"/>
    </source>
</evidence>
<dbReference type="GO" id="GO:0033617">
    <property type="term" value="P:mitochondrial respiratory chain complex IV assembly"/>
    <property type="evidence" value="ECO:0007669"/>
    <property type="project" value="TreeGrafter"/>
</dbReference>
<accession>A0A3N4LUB4</accession>
<keyword evidence="3 8" id="KW-0479">Metal-binding</keyword>
<dbReference type="PANTHER" id="PTHR16719:SF0">
    <property type="entry name" value="CYTOCHROME C OXIDASE COPPER CHAPERONE"/>
    <property type="match status" value="1"/>
</dbReference>
<gene>
    <name evidence="9" type="ORF">L211DRAFT_837187</name>
</gene>
<name>A0A3N4LUB4_9PEZI</name>
<keyword evidence="6" id="KW-1015">Disulfide bond</keyword>
<protein>
    <submittedName>
        <fullName evidence="9">Uncharacterized protein</fullName>
    </submittedName>
</protein>
<dbReference type="AlphaFoldDB" id="A0A3N4LUB4"/>
<proteinExistence type="inferred from homology"/>
<evidence type="ECO:0000313" key="9">
    <source>
        <dbReference type="EMBL" id="RPB24802.1"/>
    </source>
</evidence>
<organism evidence="9 10">
    <name type="scientific">Terfezia boudieri ATCC MYA-4762</name>
    <dbReference type="NCBI Taxonomy" id="1051890"/>
    <lineage>
        <taxon>Eukaryota</taxon>
        <taxon>Fungi</taxon>
        <taxon>Dikarya</taxon>
        <taxon>Ascomycota</taxon>
        <taxon>Pezizomycotina</taxon>
        <taxon>Pezizomycetes</taxon>
        <taxon>Pezizales</taxon>
        <taxon>Pezizaceae</taxon>
        <taxon>Terfezia</taxon>
    </lineage>
</organism>
<dbReference type="Pfam" id="PF05051">
    <property type="entry name" value="COX17"/>
    <property type="match status" value="1"/>
</dbReference>
<evidence type="ECO:0000256" key="7">
    <source>
        <dbReference type="ARBA" id="ARBA00023186"/>
    </source>
</evidence>
<evidence type="ECO:0000256" key="2">
    <source>
        <dbReference type="ARBA" id="ARBA00009241"/>
    </source>
</evidence>
<keyword evidence="7" id="KW-0143">Chaperone</keyword>
<comment type="subcellular location">
    <subcellularLocation>
        <location evidence="1">Mitochondrion intermembrane space</location>
    </subcellularLocation>
</comment>
<sequence>MSQPIVQVPTGDACPLPSKATDTKAAAGPKPCCVCKEEKARRDECMLFSNRGEEDCKPMIDLYRTCMAGYGFKLP</sequence>
<evidence type="ECO:0000256" key="1">
    <source>
        <dbReference type="ARBA" id="ARBA00004569"/>
    </source>
</evidence>
<dbReference type="EMBL" id="ML121540">
    <property type="protein sequence ID" value="RPB24802.1"/>
    <property type="molecule type" value="Genomic_DNA"/>
</dbReference>
<keyword evidence="5" id="KW-0496">Mitochondrion</keyword>
<dbReference type="PANTHER" id="PTHR16719">
    <property type="entry name" value="CYTOCHROME C OXIDASE COPPER CHAPERONE"/>
    <property type="match status" value="1"/>
</dbReference>
<evidence type="ECO:0000256" key="5">
    <source>
        <dbReference type="ARBA" id="ARBA00023128"/>
    </source>
</evidence>
<feature type="binding site" evidence="8">
    <location>
        <position position="33"/>
    </location>
    <ligand>
        <name>Cu cation</name>
        <dbReference type="ChEBI" id="CHEBI:23378"/>
    </ligand>
</feature>
<feature type="binding site" evidence="8">
    <location>
        <position position="32"/>
    </location>
    <ligand>
        <name>Cu cation</name>
        <dbReference type="ChEBI" id="CHEBI:23378"/>
    </ligand>
</feature>
<dbReference type="GO" id="GO:0005507">
    <property type="term" value="F:copper ion binding"/>
    <property type="evidence" value="ECO:0007669"/>
    <property type="project" value="InterPro"/>
</dbReference>
<evidence type="ECO:0000313" key="10">
    <source>
        <dbReference type="Proteomes" id="UP000267821"/>
    </source>
</evidence>
<evidence type="ECO:0000256" key="3">
    <source>
        <dbReference type="ARBA" id="ARBA00022723"/>
    </source>
</evidence>
<keyword evidence="4 8" id="KW-0186">Copper</keyword>
<dbReference type="InterPro" id="IPR007745">
    <property type="entry name" value="Cyt_c_oxidase_Cu-chaperone"/>
</dbReference>
<dbReference type="InterPro" id="IPR009069">
    <property type="entry name" value="Cys_alpha_HP_mot_SF"/>
</dbReference>
<dbReference type="STRING" id="1051890.A0A3N4LUB4"/>
<dbReference type="InParanoid" id="A0A3N4LUB4"/>
<dbReference type="OrthoDB" id="1915887at2759"/>
<dbReference type="Gene3D" id="1.10.287.1130">
    <property type="entry name" value="CytochromE C oxidase copper chaperone"/>
    <property type="match status" value="1"/>
</dbReference>
<dbReference type="GO" id="GO:0005758">
    <property type="term" value="C:mitochondrial intermembrane space"/>
    <property type="evidence" value="ECO:0007669"/>
    <property type="project" value="UniProtKB-SubCell"/>
</dbReference>
<dbReference type="Proteomes" id="UP000267821">
    <property type="component" value="Unassembled WGS sequence"/>
</dbReference>